<proteinExistence type="predicted"/>
<keyword evidence="2" id="KW-1185">Reference proteome</keyword>
<accession>A0A345XR55</accession>
<protein>
    <submittedName>
        <fullName evidence="1">Uncharacterized protein</fullName>
    </submittedName>
</protein>
<reference evidence="1 2" key="1">
    <citation type="submission" date="2018-07" db="EMBL/GenBank/DDBJ databases">
        <title>Draft genome of the type strain Streptomyces armeniacus ATCC 15676.</title>
        <authorList>
            <person name="Labana P."/>
            <person name="Gosse J.T."/>
            <person name="Boddy C.N."/>
        </authorList>
    </citation>
    <scope>NUCLEOTIDE SEQUENCE [LARGE SCALE GENOMIC DNA]</scope>
    <source>
        <strain evidence="1 2">ATCC 15676</strain>
    </source>
</reference>
<evidence type="ECO:0000313" key="2">
    <source>
        <dbReference type="Proteomes" id="UP000254425"/>
    </source>
</evidence>
<dbReference type="KEGG" id="sarm:DVA86_17115"/>
<dbReference type="AlphaFoldDB" id="A0A345XR55"/>
<name>A0A345XR55_9ACTN</name>
<dbReference type="EMBL" id="CP031320">
    <property type="protein sequence ID" value="AXK34121.1"/>
    <property type="molecule type" value="Genomic_DNA"/>
</dbReference>
<evidence type="ECO:0000313" key="1">
    <source>
        <dbReference type="EMBL" id="AXK34121.1"/>
    </source>
</evidence>
<gene>
    <name evidence="1" type="ORF">DVA86_17115</name>
</gene>
<dbReference type="Proteomes" id="UP000254425">
    <property type="component" value="Chromosome"/>
</dbReference>
<organism evidence="1 2">
    <name type="scientific">Streptomyces armeniacus</name>
    <dbReference type="NCBI Taxonomy" id="83291"/>
    <lineage>
        <taxon>Bacteria</taxon>
        <taxon>Bacillati</taxon>
        <taxon>Actinomycetota</taxon>
        <taxon>Actinomycetes</taxon>
        <taxon>Kitasatosporales</taxon>
        <taxon>Streptomycetaceae</taxon>
        <taxon>Streptomyces</taxon>
    </lineage>
</organism>
<sequence length="60" mass="6294">MMPVETTRTLPTETMADDVEALLNPAEADGTFRDSAECALLLLAGGKALLAPPTPRPKKG</sequence>